<proteinExistence type="predicted"/>
<feature type="compositionally biased region" description="Pro residues" evidence="1">
    <location>
        <begin position="172"/>
        <end position="181"/>
    </location>
</feature>
<dbReference type="EMBL" id="PPTA01000002">
    <property type="protein sequence ID" value="TFB06495.1"/>
    <property type="molecule type" value="Genomic_DNA"/>
</dbReference>
<name>A0ABY2HGQ3_9HYPO</name>
<reference evidence="2 3" key="1">
    <citation type="submission" date="2018-01" db="EMBL/GenBank/DDBJ databases">
        <title>Genome characterization of the sugarcane-associated fungus Trichoderma ghanense CCMA-1212 and their application in lignocelulose bioconversion.</title>
        <authorList>
            <person name="Steindorff A.S."/>
            <person name="Mendes T.D."/>
            <person name="Vilela E.S.D."/>
            <person name="Rodrigues D.S."/>
            <person name="Formighieri E.F."/>
            <person name="Melo I.S."/>
            <person name="Favaro L.C.L."/>
        </authorList>
    </citation>
    <scope>NUCLEOTIDE SEQUENCE [LARGE SCALE GENOMIC DNA]</scope>
    <source>
        <strain evidence="2 3">CCMA-1212</strain>
    </source>
</reference>
<evidence type="ECO:0000256" key="1">
    <source>
        <dbReference type="SAM" id="MobiDB-lite"/>
    </source>
</evidence>
<dbReference type="GeneID" id="300573490"/>
<organism evidence="2 3">
    <name type="scientific">Trichoderma ghanense</name>
    <dbReference type="NCBI Taxonomy" id="65468"/>
    <lineage>
        <taxon>Eukaryota</taxon>
        <taxon>Fungi</taxon>
        <taxon>Dikarya</taxon>
        <taxon>Ascomycota</taxon>
        <taxon>Pezizomycotina</taxon>
        <taxon>Sordariomycetes</taxon>
        <taxon>Hypocreomycetidae</taxon>
        <taxon>Hypocreales</taxon>
        <taxon>Hypocreaceae</taxon>
        <taxon>Trichoderma</taxon>
    </lineage>
</organism>
<evidence type="ECO:0000313" key="2">
    <source>
        <dbReference type="EMBL" id="TFB06495.1"/>
    </source>
</evidence>
<feature type="region of interest" description="Disordered" evidence="1">
    <location>
        <begin position="172"/>
        <end position="191"/>
    </location>
</feature>
<protein>
    <submittedName>
        <fullName evidence="2">Uncharacterized protein</fullName>
    </submittedName>
</protein>
<gene>
    <name evidence="2" type="ORF">CCMA1212_001622</name>
</gene>
<keyword evidence="3" id="KW-1185">Reference proteome</keyword>
<dbReference type="Proteomes" id="UP001642720">
    <property type="component" value="Unassembled WGS sequence"/>
</dbReference>
<evidence type="ECO:0000313" key="3">
    <source>
        <dbReference type="Proteomes" id="UP001642720"/>
    </source>
</evidence>
<accession>A0ABY2HGQ3</accession>
<sequence>MVNYNYPEPSLVGRREECCKSKASHVLVARTEIGFFPKHPRAEQRMELDCRPGSREMNRPLLDKAAISCPQAMSLVDNLAPSRVTVSPEPRLQRFSGQLQVRQRRPRTRVDAVDSAAAGEGMQHVMYNYIGCALESEEVGAGTWRYEIASVAMQFSRVAERPRKYCQVLVPRPPWHPPAPTSPEKDRPARHVRPAMALSKPLLGRWASESMRWLITGTPSIINSSKSFPFPFSLNEAGNPPFCPNPRLIVLHPPLPSSSRSALGERLMHGARPSSLSSWVGPPGHAAGSAARAVNRAETPDRLLSDRVGASGTWEWPRLCRLKRCVSVAGAGAFATLHLFVRVETPPKGFRSGGAEQASLGPRLQSQPCGTLFLPRRLLACAGIYLLAG</sequence>
<comment type="caution">
    <text evidence="2">The sequence shown here is derived from an EMBL/GenBank/DDBJ whole genome shotgun (WGS) entry which is preliminary data.</text>
</comment>
<dbReference type="RefSeq" id="XP_073562696.1">
    <property type="nucleotide sequence ID" value="XM_073699040.1"/>
</dbReference>